<evidence type="ECO:0000313" key="14">
    <source>
        <dbReference type="Proteomes" id="UP000323393"/>
    </source>
</evidence>
<keyword evidence="4" id="KW-0812">Transmembrane</keyword>
<dbReference type="PANTHER" id="PTHR37461:SF1">
    <property type="entry name" value="ANTI-SIGMA-K FACTOR RSKA"/>
    <property type="match status" value="1"/>
</dbReference>
<comment type="similarity">
    <text evidence="7">Belongs to the zinc-associated anti-sigma factor (ZAS) superfamily. Anti-sigma-W factor family.</text>
</comment>
<evidence type="ECO:0000256" key="10">
    <source>
        <dbReference type="ARBA" id="ARBA00030803"/>
    </source>
</evidence>
<dbReference type="AlphaFoldDB" id="A0AA94WP68"/>
<evidence type="ECO:0000259" key="12">
    <source>
        <dbReference type="Pfam" id="PF13490"/>
    </source>
</evidence>
<keyword evidence="6" id="KW-0472">Membrane</keyword>
<dbReference type="PANTHER" id="PTHR37461">
    <property type="entry name" value="ANTI-SIGMA-K FACTOR RSKA"/>
    <property type="match status" value="1"/>
</dbReference>
<dbReference type="InterPro" id="IPR041916">
    <property type="entry name" value="Anti_sigma_zinc_sf"/>
</dbReference>
<evidence type="ECO:0000256" key="8">
    <source>
        <dbReference type="ARBA" id="ARBA00024438"/>
    </source>
</evidence>
<gene>
    <name evidence="13" type="ORF">FZC74_18950</name>
</gene>
<comment type="subcellular location">
    <subcellularLocation>
        <location evidence="2">Cell membrane</location>
    </subcellularLocation>
    <subcellularLocation>
        <location evidence="1">Membrane</location>
        <topology evidence="1">Single-pass membrane protein</topology>
    </subcellularLocation>
</comment>
<evidence type="ECO:0000256" key="2">
    <source>
        <dbReference type="ARBA" id="ARBA00004236"/>
    </source>
</evidence>
<dbReference type="GO" id="GO:0016989">
    <property type="term" value="F:sigma factor antagonist activity"/>
    <property type="evidence" value="ECO:0007669"/>
    <property type="project" value="TreeGrafter"/>
</dbReference>
<proteinExistence type="inferred from homology"/>
<dbReference type="InterPro" id="IPR027383">
    <property type="entry name" value="Znf_put"/>
</dbReference>
<dbReference type="EMBL" id="VTEU01000012">
    <property type="protein sequence ID" value="TYS55438.1"/>
    <property type="molecule type" value="Genomic_DNA"/>
</dbReference>
<dbReference type="Pfam" id="PF10099">
    <property type="entry name" value="RskA_C"/>
    <property type="match status" value="1"/>
</dbReference>
<feature type="domain" description="Putative zinc-finger" evidence="12">
    <location>
        <begin position="6"/>
        <end position="35"/>
    </location>
</feature>
<dbReference type="InterPro" id="IPR018764">
    <property type="entry name" value="RskA_C"/>
</dbReference>
<dbReference type="GO" id="GO:0006417">
    <property type="term" value="P:regulation of translation"/>
    <property type="evidence" value="ECO:0007669"/>
    <property type="project" value="TreeGrafter"/>
</dbReference>
<keyword evidence="5" id="KW-1133">Transmembrane helix</keyword>
<evidence type="ECO:0000313" key="13">
    <source>
        <dbReference type="EMBL" id="TYS55438.1"/>
    </source>
</evidence>
<protein>
    <recommendedName>
        <fullName evidence="8">Anti-sigma-W factor RsiW</fullName>
    </recommendedName>
    <alternativeName>
        <fullName evidence="10">Regulator of SigK</fullName>
    </alternativeName>
    <alternativeName>
        <fullName evidence="9">Sigma-K anti-sigma factor RskA</fullName>
    </alternativeName>
</protein>
<evidence type="ECO:0000256" key="7">
    <source>
        <dbReference type="ARBA" id="ARBA00024353"/>
    </source>
</evidence>
<dbReference type="Proteomes" id="UP000323393">
    <property type="component" value="Unassembled WGS sequence"/>
</dbReference>
<sequence length="250" mass="27522">MSQKCELVLDYFNGHLTQTEREEFEQHLATCSECQEELMELEDLLGDVALVSEQASPPPEMKKRILNNVFAEDVNSENVLVTPIASKKEVVDEPFNKTTASRKPWLTTLLAASLLLSLIGNGYLMLQNEESSDLAAEELKQPDNVVTLQPSDAAGSGFAALFQQEQALSVMIQTQDLPELSGSEVYQVWLLKDGSPIPAGDFTIDNQGKGYVFHNIEQTALEDWDTIAITLEPQSGNELPEGEIHLSAGL</sequence>
<accession>A0AA94WP68</accession>
<dbReference type="Pfam" id="PF13490">
    <property type="entry name" value="zf-HC2"/>
    <property type="match status" value="1"/>
</dbReference>
<dbReference type="InterPro" id="IPR051474">
    <property type="entry name" value="Anti-sigma-K/W_factor"/>
</dbReference>
<dbReference type="GO" id="GO:0005886">
    <property type="term" value="C:plasma membrane"/>
    <property type="evidence" value="ECO:0007669"/>
    <property type="project" value="UniProtKB-SubCell"/>
</dbReference>
<name>A0AA94WP68_9BACI</name>
<evidence type="ECO:0000256" key="4">
    <source>
        <dbReference type="ARBA" id="ARBA00022692"/>
    </source>
</evidence>
<evidence type="ECO:0000256" key="3">
    <source>
        <dbReference type="ARBA" id="ARBA00022475"/>
    </source>
</evidence>
<reference evidence="13 14" key="1">
    <citation type="submission" date="2019-08" db="EMBL/GenBank/DDBJ databases">
        <title>Bacillus genomes from the desert of Cuatro Cienegas, Coahuila.</title>
        <authorList>
            <person name="Olmedo-Alvarez G."/>
        </authorList>
    </citation>
    <scope>NUCLEOTIDE SEQUENCE [LARGE SCALE GENOMIC DNA]</scope>
    <source>
        <strain evidence="13 14">CH88_3T</strain>
    </source>
</reference>
<comment type="caution">
    <text evidence="13">The sequence shown here is derived from an EMBL/GenBank/DDBJ whole genome shotgun (WGS) entry which is preliminary data.</text>
</comment>
<evidence type="ECO:0000256" key="1">
    <source>
        <dbReference type="ARBA" id="ARBA00004167"/>
    </source>
</evidence>
<evidence type="ECO:0000256" key="6">
    <source>
        <dbReference type="ARBA" id="ARBA00023136"/>
    </source>
</evidence>
<evidence type="ECO:0000259" key="11">
    <source>
        <dbReference type="Pfam" id="PF10099"/>
    </source>
</evidence>
<evidence type="ECO:0000256" key="9">
    <source>
        <dbReference type="ARBA" id="ARBA00029829"/>
    </source>
</evidence>
<dbReference type="Gene3D" id="1.10.10.1320">
    <property type="entry name" value="Anti-sigma factor, zinc-finger domain"/>
    <property type="match status" value="1"/>
</dbReference>
<evidence type="ECO:0000256" key="5">
    <source>
        <dbReference type="ARBA" id="ARBA00022989"/>
    </source>
</evidence>
<feature type="domain" description="Anti-sigma K factor RskA C-terminal" evidence="11">
    <location>
        <begin position="109"/>
        <end position="243"/>
    </location>
</feature>
<keyword evidence="3" id="KW-1003">Cell membrane</keyword>
<organism evidence="13 14">
    <name type="scientific">Sutcliffiella horikoshii</name>
    <dbReference type="NCBI Taxonomy" id="79883"/>
    <lineage>
        <taxon>Bacteria</taxon>
        <taxon>Bacillati</taxon>
        <taxon>Bacillota</taxon>
        <taxon>Bacilli</taxon>
        <taxon>Bacillales</taxon>
        <taxon>Bacillaceae</taxon>
        <taxon>Sutcliffiella</taxon>
    </lineage>
</organism>
<dbReference type="RefSeq" id="WP_148966996.1">
    <property type="nucleotide sequence ID" value="NZ_VTEU01000012.1"/>
</dbReference>